<comment type="caution">
    <text evidence="1">The sequence shown here is derived from an EMBL/GenBank/DDBJ whole genome shotgun (WGS) entry which is preliminary data.</text>
</comment>
<sequence>MGDICKCVEWFLVAITAAEALEHNATVSDMAKDLHEELKKIIPEKQLEDLEFRHVLLQGYITEGMAEFALAGSLGSIRDKCNVDISEVKKLADSGFEAIKKREATMAAQNFTKLKGELVRLAQNICEIGCEMR</sequence>
<gene>
    <name evidence="1" type="ORF">S06H3_42419</name>
</gene>
<accession>X1P7W0</accession>
<evidence type="ECO:0000313" key="1">
    <source>
        <dbReference type="EMBL" id="GAI38526.1"/>
    </source>
</evidence>
<reference evidence="1" key="1">
    <citation type="journal article" date="2014" name="Front. Microbiol.">
        <title>High frequency of phylogenetically diverse reductive dehalogenase-homologous genes in deep subseafloor sedimentary metagenomes.</title>
        <authorList>
            <person name="Kawai M."/>
            <person name="Futagami T."/>
            <person name="Toyoda A."/>
            <person name="Takaki Y."/>
            <person name="Nishi S."/>
            <person name="Hori S."/>
            <person name="Arai W."/>
            <person name="Tsubouchi T."/>
            <person name="Morono Y."/>
            <person name="Uchiyama I."/>
            <person name="Ito T."/>
            <person name="Fujiyama A."/>
            <person name="Inagaki F."/>
            <person name="Takami H."/>
        </authorList>
    </citation>
    <scope>NUCLEOTIDE SEQUENCE</scope>
    <source>
        <strain evidence="1">Expedition CK06-06</strain>
    </source>
</reference>
<protein>
    <submittedName>
        <fullName evidence="1">Uncharacterized protein</fullName>
    </submittedName>
</protein>
<proteinExistence type="predicted"/>
<dbReference type="AlphaFoldDB" id="X1P7W0"/>
<dbReference type="EMBL" id="BARV01026226">
    <property type="protein sequence ID" value="GAI38526.1"/>
    <property type="molecule type" value="Genomic_DNA"/>
</dbReference>
<organism evidence="1">
    <name type="scientific">marine sediment metagenome</name>
    <dbReference type="NCBI Taxonomy" id="412755"/>
    <lineage>
        <taxon>unclassified sequences</taxon>
        <taxon>metagenomes</taxon>
        <taxon>ecological metagenomes</taxon>
    </lineage>
</organism>
<name>X1P7W0_9ZZZZ</name>